<evidence type="ECO:0000313" key="2">
    <source>
        <dbReference type="EMBL" id="SEW22858.1"/>
    </source>
</evidence>
<dbReference type="AlphaFoldDB" id="A0A1I0Q7Q2"/>
<dbReference type="Proteomes" id="UP000198518">
    <property type="component" value="Unassembled WGS sequence"/>
</dbReference>
<gene>
    <name evidence="2" type="ORF">SAMN04487945_2349</name>
</gene>
<keyword evidence="3" id="KW-1185">Reference proteome</keyword>
<dbReference type="EMBL" id="FOJA01000001">
    <property type="protein sequence ID" value="SEW22858.1"/>
    <property type="molecule type" value="Genomic_DNA"/>
</dbReference>
<reference evidence="2 3" key="1">
    <citation type="submission" date="2016-10" db="EMBL/GenBank/DDBJ databases">
        <authorList>
            <person name="de Groot N.N."/>
        </authorList>
    </citation>
    <scope>NUCLEOTIDE SEQUENCE [LARGE SCALE GENOMIC DNA]</scope>
    <source>
        <strain evidence="2 3">CGMCC 1.5337</strain>
    </source>
</reference>
<evidence type="ECO:0000313" key="3">
    <source>
        <dbReference type="Proteomes" id="UP000198518"/>
    </source>
</evidence>
<organism evidence="2 3">
    <name type="scientific">Halobacterium jilantaiense</name>
    <dbReference type="NCBI Taxonomy" id="355548"/>
    <lineage>
        <taxon>Archaea</taxon>
        <taxon>Methanobacteriati</taxon>
        <taxon>Methanobacteriota</taxon>
        <taxon>Stenosarchaea group</taxon>
        <taxon>Halobacteria</taxon>
        <taxon>Halobacteriales</taxon>
        <taxon>Halobacteriaceae</taxon>
        <taxon>Halobacterium</taxon>
    </lineage>
</organism>
<sequence length="70" mass="8137">MTGDDPTHSGTIDWPAFWADADDEDRESTLSDDAMHSALGTWPRSFWEVVEKPEQRWAWRNHPLVWVPEA</sequence>
<feature type="region of interest" description="Disordered" evidence="1">
    <location>
        <begin position="1"/>
        <end position="32"/>
    </location>
</feature>
<proteinExistence type="predicted"/>
<dbReference type="RefSeq" id="WP_089669564.1">
    <property type="nucleotide sequence ID" value="NZ_FOJA01000001.1"/>
</dbReference>
<dbReference type="OrthoDB" id="147504at2157"/>
<evidence type="ECO:0000256" key="1">
    <source>
        <dbReference type="SAM" id="MobiDB-lite"/>
    </source>
</evidence>
<name>A0A1I0Q7Q2_9EURY</name>
<accession>A0A1I0Q7Q2</accession>
<protein>
    <submittedName>
        <fullName evidence="2">Uncharacterized protein</fullName>
    </submittedName>
</protein>
<dbReference type="STRING" id="355548.SAMN04487945_2349"/>